<dbReference type="AlphaFoldDB" id="K9WE25"/>
<dbReference type="EMBL" id="CP003630">
    <property type="protein sequence ID" value="AFZ18483.1"/>
    <property type="molecule type" value="Genomic_DNA"/>
</dbReference>
<dbReference type="PATRIC" id="fig|1173027.3.peg.2969"/>
<proteinExistence type="predicted"/>
<dbReference type="SUPFAM" id="SSF52833">
    <property type="entry name" value="Thioredoxin-like"/>
    <property type="match status" value="1"/>
</dbReference>
<dbReference type="Gene3D" id="3.40.30.10">
    <property type="entry name" value="Glutaredoxin"/>
    <property type="match status" value="1"/>
</dbReference>
<evidence type="ECO:0000313" key="3">
    <source>
        <dbReference type="Proteomes" id="UP000010471"/>
    </source>
</evidence>
<dbReference type="KEGG" id="mic:Mic7113_2698"/>
<dbReference type="PANTHER" id="PTHR43640:SF1">
    <property type="entry name" value="THIOREDOXIN-DEPENDENT PEROXIREDOXIN"/>
    <property type="match status" value="1"/>
</dbReference>
<dbReference type="InterPro" id="IPR013766">
    <property type="entry name" value="Thioredoxin_domain"/>
</dbReference>
<dbReference type="InterPro" id="IPR036249">
    <property type="entry name" value="Thioredoxin-like_sf"/>
</dbReference>
<feature type="domain" description="Thioredoxin" evidence="1">
    <location>
        <begin position="18"/>
        <end position="174"/>
    </location>
</feature>
<sequence>MKEKRTPKPMALTPSTMLPLGTTAPNFQLSDVVSGKTISLDTFTGKQALLVMFICRHCPFVKHVQAELAKIGQDYVNANVGIVAISANDAENYPDDAPEKLKQMANELGFTFPFCYDESQETAKAYTAACTPDFFLFDGDRQLVYRGQLDDSRPSNNKPVTGQDLRSALDAVLASQPVNLDQKPSIGCNIKWKPGK</sequence>
<keyword evidence="3" id="KW-1185">Reference proteome</keyword>
<dbReference type="CDD" id="cd02969">
    <property type="entry name" value="PRX_like1"/>
    <property type="match status" value="1"/>
</dbReference>
<evidence type="ECO:0000259" key="1">
    <source>
        <dbReference type="PROSITE" id="PS51352"/>
    </source>
</evidence>
<protein>
    <submittedName>
        <fullName evidence="2">Peroxiredoxin</fullName>
    </submittedName>
</protein>
<dbReference type="InterPro" id="IPR013740">
    <property type="entry name" value="Redoxin"/>
</dbReference>
<gene>
    <name evidence="2" type="ORF">Mic7113_2698</name>
</gene>
<organism evidence="2 3">
    <name type="scientific">Allocoleopsis franciscana PCC 7113</name>
    <dbReference type="NCBI Taxonomy" id="1173027"/>
    <lineage>
        <taxon>Bacteria</taxon>
        <taxon>Bacillati</taxon>
        <taxon>Cyanobacteriota</taxon>
        <taxon>Cyanophyceae</taxon>
        <taxon>Coleofasciculales</taxon>
        <taxon>Coleofasciculaceae</taxon>
        <taxon>Allocoleopsis</taxon>
        <taxon>Allocoleopsis franciscana</taxon>
    </lineage>
</organism>
<reference evidence="2 3" key="1">
    <citation type="submission" date="2012-06" db="EMBL/GenBank/DDBJ databases">
        <title>Finished chromosome of genome of Microcoleus sp. PCC 7113.</title>
        <authorList>
            <consortium name="US DOE Joint Genome Institute"/>
            <person name="Gugger M."/>
            <person name="Coursin T."/>
            <person name="Rippka R."/>
            <person name="Tandeau De Marsac N."/>
            <person name="Huntemann M."/>
            <person name="Wei C.-L."/>
            <person name="Han J."/>
            <person name="Detter J.C."/>
            <person name="Han C."/>
            <person name="Tapia R."/>
            <person name="Chen A."/>
            <person name="Kyrpides N."/>
            <person name="Mavromatis K."/>
            <person name="Markowitz V."/>
            <person name="Szeto E."/>
            <person name="Ivanova N."/>
            <person name="Pagani I."/>
            <person name="Pati A."/>
            <person name="Goodwin L."/>
            <person name="Nordberg H.P."/>
            <person name="Cantor M.N."/>
            <person name="Hua S.X."/>
            <person name="Woyke T."/>
            <person name="Kerfeld C.A."/>
        </authorList>
    </citation>
    <scope>NUCLEOTIDE SEQUENCE [LARGE SCALE GENOMIC DNA]</scope>
    <source>
        <strain evidence="2 3">PCC 7113</strain>
    </source>
</reference>
<name>K9WE25_9CYAN</name>
<dbReference type="PANTHER" id="PTHR43640">
    <property type="entry name" value="OS07G0260300 PROTEIN"/>
    <property type="match status" value="1"/>
</dbReference>
<dbReference type="eggNOG" id="COG1225">
    <property type="taxonomic scope" value="Bacteria"/>
</dbReference>
<dbReference type="GO" id="GO:0016491">
    <property type="term" value="F:oxidoreductase activity"/>
    <property type="evidence" value="ECO:0007669"/>
    <property type="project" value="InterPro"/>
</dbReference>
<dbReference type="PROSITE" id="PS51352">
    <property type="entry name" value="THIOREDOXIN_2"/>
    <property type="match status" value="1"/>
</dbReference>
<dbReference type="HOGENOM" id="CLU_076204_1_0_3"/>
<accession>K9WE25</accession>
<dbReference type="Pfam" id="PF08534">
    <property type="entry name" value="Redoxin"/>
    <property type="match status" value="1"/>
</dbReference>
<dbReference type="InterPro" id="IPR047262">
    <property type="entry name" value="PRX-like1"/>
</dbReference>
<evidence type="ECO:0000313" key="2">
    <source>
        <dbReference type="EMBL" id="AFZ18483.1"/>
    </source>
</evidence>
<dbReference type="Proteomes" id="UP000010471">
    <property type="component" value="Chromosome"/>
</dbReference>
<dbReference type="STRING" id="1173027.Mic7113_2698"/>